<comment type="caution">
    <text evidence="6">The sequence shown here is derived from an EMBL/GenBank/DDBJ whole genome shotgun (WGS) entry which is preliminary data.</text>
</comment>
<dbReference type="PRINTS" id="PR00260">
    <property type="entry name" value="CHEMTRNSDUCR"/>
</dbReference>
<dbReference type="SMART" id="SM00897">
    <property type="entry name" value="FIST"/>
    <property type="match status" value="1"/>
</dbReference>
<evidence type="ECO:0000256" key="3">
    <source>
        <dbReference type="PROSITE-ProRule" id="PRU00284"/>
    </source>
</evidence>
<dbReference type="SUPFAM" id="SSF58104">
    <property type="entry name" value="Methyl-accepting chemotaxis protein (MCP) signaling domain"/>
    <property type="match status" value="1"/>
</dbReference>
<dbReference type="InterPro" id="IPR013702">
    <property type="entry name" value="FIST_domain_N"/>
</dbReference>
<dbReference type="OrthoDB" id="9807948at2"/>
<dbReference type="InterPro" id="IPR004089">
    <property type="entry name" value="MCPsignal_dom"/>
</dbReference>
<gene>
    <name evidence="6" type="ORF">F1189_02175</name>
</gene>
<feature type="region of interest" description="Disordered" evidence="4">
    <location>
        <begin position="1"/>
        <end position="38"/>
    </location>
</feature>
<dbReference type="GO" id="GO:0016020">
    <property type="term" value="C:membrane"/>
    <property type="evidence" value="ECO:0007669"/>
    <property type="project" value="InterPro"/>
</dbReference>
<dbReference type="InterPro" id="IPR019494">
    <property type="entry name" value="FIST_C"/>
</dbReference>
<dbReference type="PANTHER" id="PTHR32089:SF112">
    <property type="entry name" value="LYSOZYME-LIKE PROTEIN-RELATED"/>
    <property type="match status" value="1"/>
</dbReference>
<dbReference type="InterPro" id="IPR004090">
    <property type="entry name" value="Chemotax_Me-accpt_rcpt"/>
</dbReference>
<dbReference type="Pfam" id="PF00015">
    <property type="entry name" value="MCPsignal"/>
    <property type="match status" value="1"/>
</dbReference>
<sequence>MHFGRRPRAGRGSDAIEPVVSPTPAQTVSQGPASPPQLRTVSASVAGLTPELLAGLGAPTLVLGFVSPHVDGEAVARRLTAAFGGGTRVVLVSTAGELCGRPGATIYQPASGTWDNVTLLAFPAGLLADVSLHAVPLQSEDLRSGTLRLSVEERVAAIRRNLESVSPAFPLDPCDTVALTFFDGLSASEGVFMEAVYASGRFPVLFIGGSAGGKFDFVATWLHDGQRRLEHHALVILLKLAPGVTWGVFKTQNFRPTGKVFTLFEADPMRRTVTSVIDPRTLEVTGFIPALCRHFGCGEAELERRLQRHTFALSLEGDLCVRSVAAIDTAACVVRFYCDVTSGDDLLLVEATDFVEQTETDLATFLRGRPAPLGAILNDCILRRLNNADALARMSCFSSFPAAGFSTFGELLGTNLNQTLTGLFLFPAGGVVDDYLARFPVHYARFAAASARREVNRLQQINRLRQSLVAGLAPYTDMVGILRSALDEMMEYATRMGQSLEAIGRGLVHHAEAFRQQQGRRDELVAGVTRLAEALKAVESVLGVIDGIAGQTNLLALNATIEAARAGEAGRGFAVVASEVRKLANDTRATLGRSQEAIGQTRDSAGGLGTRIADMVGRLTELAQESDGLAVTVRGVMNEIGTVQQRIAQTNLAVKEQLAALPPTLEYVAYLRRLEEKRK</sequence>
<keyword evidence="6" id="KW-0808">Transferase</keyword>
<evidence type="ECO:0000313" key="6">
    <source>
        <dbReference type="EMBL" id="KAA5614412.1"/>
    </source>
</evidence>
<dbReference type="SMART" id="SM01204">
    <property type="entry name" value="FIST_C"/>
    <property type="match status" value="1"/>
</dbReference>
<protein>
    <submittedName>
        <fullName evidence="6">Histidine kinase</fullName>
    </submittedName>
</protein>
<comment type="similarity">
    <text evidence="2">Belongs to the methyl-accepting chemotaxis (MCP) protein family.</text>
</comment>
<name>A0A5M6J1D3_9PROT</name>
<reference evidence="6 7" key="1">
    <citation type="submission" date="2019-09" db="EMBL/GenBank/DDBJ databases">
        <title>Genome sequence of Rhodovastum atsumiense, a diverse member of the Acetobacteraceae family of non-sulfur purple photosynthetic bacteria.</title>
        <authorList>
            <person name="Meyer T."/>
            <person name="Kyndt J."/>
        </authorList>
    </citation>
    <scope>NUCLEOTIDE SEQUENCE [LARGE SCALE GENOMIC DNA]</scope>
    <source>
        <strain evidence="6 7">DSM 21279</strain>
    </source>
</reference>
<dbReference type="GO" id="GO:0007165">
    <property type="term" value="P:signal transduction"/>
    <property type="evidence" value="ECO:0007669"/>
    <property type="project" value="UniProtKB-KW"/>
</dbReference>
<dbReference type="AlphaFoldDB" id="A0A5M6J1D3"/>
<evidence type="ECO:0000259" key="5">
    <source>
        <dbReference type="PROSITE" id="PS50111"/>
    </source>
</evidence>
<keyword evidence="1 3" id="KW-0807">Transducer</keyword>
<proteinExistence type="inferred from homology"/>
<dbReference type="Gene3D" id="1.10.287.950">
    <property type="entry name" value="Methyl-accepting chemotaxis protein"/>
    <property type="match status" value="1"/>
</dbReference>
<dbReference type="PROSITE" id="PS50111">
    <property type="entry name" value="CHEMOTAXIS_TRANSDUC_2"/>
    <property type="match status" value="1"/>
</dbReference>
<keyword evidence="6" id="KW-0418">Kinase</keyword>
<keyword evidence="7" id="KW-1185">Reference proteome</keyword>
<evidence type="ECO:0000256" key="4">
    <source>
        <dbReference type="SAM" id="MobiDB-lite"/>
    </source>
</evidence>
<evidence type="ECO:0000256" key="1">
    <source>
        <dbReference type="ARBA" id="ARBA00023224"/>
    </source>
</evidence>
<evidence type="ECO:0000313" key="7">
    <source>
        <dbReference type="Proteomes" id="UP000325255"/>
    </source>
</evidence>
<dbReference type="PANTHER" id="PTHR32089">
    <property type="entry name" value="METHYL-ACCEPTING CHEMOTAXIS PROTEIN MCPB"/>
    <property type="match status" value="1"/>
</dbReference>
<evidence type="ECO:0000256" key="2">
    <source>
        <dbReference type="ARBA" id="ARBA00029447"/>
    </source>
</evidence>
<feature type="compositionally biased region" description="Polar residues" evidence="4">
    <location>
        <begin position="23"/>
        <end position="38"/>
    </location>
</feature>
<dbReference type="Pfam" id="PF10442">
    <property type="entry name" value="FIST_C"/>
    <property type="match status" value="1"/>
</dbReference>
<dbReference type="Pfam" id="PF08495">
    <property type="entry name" value="FIST"/>
    <property type="match status" value="1"/>
</dbReference>
<dbReference type="GO" id="GO:0004888">
    <property type="term" value="F:transmembrane signaling receptor activity"/>
    <property type="evidence" value="ECO:0007669"/>
    <property type="project" value="InterPro"/>
</dbReference>
<dbReference type="GO" id="GO:0006935">
    <property type="term" value="P:chemotaxis"/>
    <property type="evidence" value="ECO:0007669"/>
    <property type="project" value="InterPro"/>
</dbReference>
<dbReference type="EMBL" id="VWPK01000002">
    <property type="protein sequence ID" value="KAA5614412.1"/>
    <property type="molecule type" value="Genomic_DNA"/>
</dbReference>
<dbReference type="SMART" id="SM00283">
    <property type="entry name" value="MA"/>
    <property type="match status" value="1"/>
</dbReference>
<dbReference type="GO" id="GO:0016301">
    <property type="term" value="F:kinase activity"/>
    <property type="evidence" value="ECO:0007669"/>
    <property type="project" value="UniProtKB-KW"/>
</dbReference>
<dbReference type="Proteomes" id="UP000325255">
    <property type="component" value="Unassembled WGS sequence"/>
</dbReference>
<accession>A0A5M6J1D3</accession>
<organism evidence="6 7">
    <name type="scientific">Rhodovastum atsumiense</name>
    <dbReference type="NCBI Taxonomy" id="504468"/>
    <lineage>
        <taxon>Bacteria</taxon>
        <taxon>Pseudomonadati</taxon>
        <taxon>Pseudomonadota</taxon>
        <taxon>Alphaproteobacteria</taxon>
        <taxon>Acetobacterales</taxon>
        <taxon>Acetobacteraceae</taxon>
        <taxon>Rhodovastum</taxon>
    </lineage>
</organism>
<feature type="domain" description="Methyl-accepting transducer" evidence="5">
    <location>
        <begin position="522"/>
        <end position="672"/>
    </location>
</feature>